<proteinExistence type="predicted"/>
<dbReference type="InterPro" id="IPR036188">
    <property type="entry name" value="FAD/NAD-bd_sf"/>
</dbReference>
<sequence length="491" mass="55442">MKYDAVIIGSGLGGLECAHILSKAGMSVLLLERGTQAGGCLQSYRRHGLAFDTGFHYVGGLDEGQSLHSAFRHLGLLRLPWQRLDNHFDRVTIGNQTFSFAQGYDVFVETLTAAFPAERDALNRYADMLKQCGEQQFDALNPQPGESSVLSRFFETSAYQYLTETFHDPLLINVLCGTSLKMELRKESLPLFTFAHGNGSFIESSWRLKGDGSLIVNSLVDGIRMHGGEIICNTEVRELVEKDGKLVHAVCSNGEIYEGNIFISNIHPAVTCNLVKQSSRMKKVYRSRITHLENTFGMFTVSLRIKPQTLRYFNWNQYIYKEPDVWTFHLKNNPVSGVLVSCRIPEDGSKYVQQVDLLTPMNWSECEQWSHTEVDRRGEDYKAMKKRVADECITLAERFIPGLRDRITGCYTSTPLTYRNYTLTPEGSAYGLRKDFRNPMITLLSPRTPIPNLLLTGQNLMLHGLHGVTMTALFTCAEVLGKEPIWNIVKN</sequence>
<keyword evidence="4" id="KW-0521">NADP</keyword>
<keyword evidence="5" id="KW-0520">NAD</keyword>
<dbReference type="PANTHER" id="PTHR46091">
    <property type="entry name" value="BLR7054 PROTEIN"/>
    <property type="match status" value="1"/>
</dbReference>
<dbReference type="InterPro" id="IPR052206">
    <property type="entry name" value="Retinol_saturase"/>
</dbReference>
<evidence type="ECO:0000256" key="4">
    <source>
        <dbReference type="ARBA" id="ARBA00022857"/>
    </source>
</evidence>
<dbReference type="EMBL" id="QRVJ01000032">
    <property type="protein sequence ID" value="RGS33013.1"/>
    <property type="molecule type" value="Genomic_DNA"/>
</dbReference>
<evidence type="ECO:0000256" key="1">
    <source>
        <dbReference type="ARBA" id="ARBA00022630"/>
    </source>
</evidence>
<evidence type="ECO:0000313" key="7">
    <source>
        <dbReference type="Proteomes" id="UP000283341"/>
    </source>
</evidence>
<evidence type="ECO:0000256" key="3">
    <source>
        <dbReference type="ARBA" id="ARBA00022827"/>
    </source>
</evidence>
<organism evidence="6 7">
    <name type="scientific">Bacteroides cellulosilyticus</name>
    <dbReference type="NCBI Taxonomy" id="246787"/>
    <lineage>
        <taxon>Bacteria</taxon>
        <taxon>Pseudomonadati</taxon>
        <taxon>Bacteroidota</taxon>
        <taxon>Bacteroidia</taxon>
        <taxon>Bacteroidales</taxon>
        <taxon>Bacteroidaceae</taxon>
        <taxon>Bacteroides</taxon>
    </lineage>
</organism>
<evidence type="ECO:0000313" key="6">
    <source>
        <dbReference type="EMBL" id="RGS33013.1"/>
    </source>
</evidence>
<dbReference type="AlphaFoldDB" id="A0A412I7G9"/>
<keyword evidence="2" id="KW-0732">Signal</keyword>
<reference evidence="6 7" key="1">
    <citation type="submission" date="2018-08" db="EMBL/GenBank/DDBJ databases">
        <title>A genome reference for cultivated species of the human gut microbiota.</title>
        <authorList>
            <person name="Zou Y."/>
            <person name="Xue W."/>
            <person name="Luo G."/>
        </authorList>
    </citation>
    <scope>NUCLEOTIDE SEQUENCE [LARGE SCALE GENOMIC DNA]</scope>
    <source>
        <strain evidence="6 7">AF22-3AC</strain>
    </source>
</reference>
<dbReference type="Pfam" id="PF13450">
    <property type="entry name" value="NAD_binding_8"/>
    <property type="match status" value="1"/>
</dbReference>
<evidence type="ECO:0000256" key="5">
    <source>
        <dbReference type="ARBA" id="ARBA00023027"/>
    </source>
</evidence>
<name>A0A412I7G9_9BACE</name>
<dbReference type="Proteomes" id="UP000283341">
    <property type="component" value="Unassembled WGS sequence"/>
</dbReference>
<dbReference type="PANTHER" id="PTHR46091:SF3">
    <property type="entry name" value="AMINE OXIDASE DOMAIN-CONTAINING PROTEIN"/>
    <property type="match status" value="1"/>
</dbReference>
<evidence type="ECO:0000256" key="2">
    <source>
        <dbReference type="ARBA" id="ARBA00022729"/>
    </source>
</evidence>
<dbReference type="RefSeq" id="WP_118403720.1">
    <property type="nucleotide sequence ID" value="NZ_JADNFX010000029.1"/>
</dbReference>
<dbReference type="Gene3D" id="3.50.50.60">
    <property type="entry name" value="FAD/NAD(P)-binding domain"/>
    <property type="match status" value="2"/>
</dbReference>
<dbReference type="SUPFAM" id="SSF51905">
    <property type="entry name" value="FAD/NAD(P)-binding domain"/>
    <property type="match status" value="1"/>
</dbReference>
<comment type="caution">
    <text evidence="6">The sequence shown here is derived from an EMBL/GenBank/DDBJ whole genome shotgun (WGS) entry which is preliminary data.</text>
</comment>
<gene>
    <name evidence="6" type="ORF">DWX97_22870</name>
</gene>
<keyword evidence="1" id="KW-0285">Flavoprotein</keyword>
<protein>
    <submittedName>
        <fullName evidence="6">NAD(P)/FAD-dependent oxidoreductase</fullName>
    </submittedName>
</protein>
<keyword evidence="3" id="KW-0274">FAD</keyword>
<accession>A0A412I7G9</accession>